<dbReference type="EMBL" id="FM992689">
    <property type="protein sequence ID" value="CAX44015.1"/>
    <property type="molecule type" value="Genomic_DNA"/>
</dbReference>
<dbReference type="HOGENOM" id="CLU_053543_0_0_1"/>
<organism evidence="3 4">
    <name type="scientific">Candida dubliniensis (strain CD36 / ATCC MYA-646 / CBS 7987 / NCPF 3949 / NRRL Y-17841)</name>
    <name type="common">Yeast</name>
    <dbReference type="NCBI Taxonomy" id="573826"/>
    <lineage>
        <taxon>Eukaryota</taxon>
        <taxon>Fungi</taxon>
        <taxon>Dikarya</taxon>
        <taxon>Ascomycota</taxon>
        <taxon>Saccharomycotina</taxon>
        <taxon>Pichiomycetes</taxon>
        <taxon>Debaryomycetaceae</taxon>
        <taxon>Candida/Lodderomyces clade</taxon>
        <taxon>Candida</taxon>
    </lineage>
</organism>
<dbReference type="AlphaFoldDB" id="B9WC93"/>
<keyword evidence="4" id="KW-1185">Reference proteome</keyword>
<name>B9WC93_CANDC</name>
<protein>
    <submittedName>
        <fullName evidence="3">Hydrolase, putative</fullName>
    </submittedName>
</protein>
<dbReference type="PANTHER" id="PTHR36169:SF1">
    <property type="entry name" value="ACETATE KINASE EUTQ"/>
    <property type="match status" value="1"/>
</dbReference>
<reference evidence="3 4" key="1">
    <citation type="journal article" date="2009" name="Genome Res.">
        <title>Comparative genomics of the fungal pathogens Candida dubliniensis and Candida albicans.</title>
        <authorList>
            <person name="Jackson A.P."/>
            <person name="Gamble J.A."/>
            <person name="Yeomans T."/>
            <person name="Moran G.P."/>
            <person name="Saunders D."/>
            <person name="Harris D."/>
            <person name="Aslett M."/>
            <person name="Barrell J.F."/>
            <person name="Butler G."/>
            <person name="Citiulo F."/>
            <person name="Coleman D.C."/>
            <person name="de Groot P.W.J."/>
            <person name="Goodwin T.J."/>
            <person name="Quail M.A."/>
            <person name="McQuillan J."/>
            <person name="Munro C.A."/>
            <person name="Pain A."/>
            <person name="Poulter R.T."/>
            <person name="Rajandream M.A."/>
            <person name="Renauld H."/>
            <person name="Spiering M.J."/>
            <person name="Tivey A."/>
            <person name="Gow N.A.R."/>
            <person name="Barrell B."/>
            <person name="Sullivan D.J."/>
            <person name="Berriman M."/>
        </authorList>
    </citation>
    <scope>NUCLEOTIDE SEQUENCE [LARGE SCALE GENOMIC DNA]</scope>
    <source>
        <strain evidence="4">CD36 / ATCC MYA-646 / CBS 7987 / NCPF 3949 / NRRL Y-17841</strain>
    </source>
</reference>
<keyword evidence="3" id="KW-0378">Hydrolase</keyword>
<dbReference type="ESTHER" id="candc-b9wc93">
    <property type="family name" value="Steryl_acetyl_hydrolase"/>
</dbReference>
<dbReference type="eggNOG" id="KOG1515">
    <property type="taxonomic scope" value="Eukaryota"/>
</dbReference>
<dbReference type="GO" id="GO:0016787">
    <property type="term" value="F:hydrolase activity"/>
    <property type="evidence" value="ECO:0007669"/>
    <property type="project" value="UniProtKB-KW"/>
</dbReference>
<dbReference type="GeneID" id="8046252"/>
<keyword evidence="1" id="KW-0472">Membrane</keyword>
<dbReference type="InterPro" id="IPR019436">
    <property type="entry name" value="Say1-like"/>
</dbReference>
<dbReference type="Pfam" id="PF10340">
    <property type="entry name" value="Say1_Mug180"/>
    <property type="match status" value="1"/>
</dbReference>
<dbReference type="InterPro" id="IPR010424">
    <property type="entry name" value="EutQ"/>
</dbReference>
<evidence type="ECO:0000313" key="2">
    <source>
        <dbReference type="CGD" id="CAL0000159984"/>
    </source>
</evidence>
<dbReference type="RefSeq" id="XP_002418710.1">
    <property type="nucleotide sequence ID" value="XM_002418665.1"/>
</dbReference>
<evidence type="ECO:0000313" key="4">
    <source>
        <dbReference type="Proteomes" id="UP000002605"/>
    </source>
</evidence>
<accession>B9WC93</accession>
<feature type="transmembrane region" description="Helical" evidence="1">
    <location>
        <begin position="7"/>
        <end position="26"/>
    </location>
</feature>
<evidence type="ECO:0000313" key="3">
    <source>
        <dbReference type="EMBL" id="CAX44015.1"/>
    </source>
</evidence>
<dbReference type="InterPro" id="IPR029058">
    <property type="entry name" value="AB_hydrolase_fold"/>
</dbReference>
<dbReference type="KEGG" id="cdu:CD36_22350"/>
<dbReference type="Proteomes" id="UP000002605">
    <property type="component" value="Chromosome 2"/>
</dbReference>
<gene>
    <name evidence="2" type="ordered locus">Cd36_22350</name>
    <name evidence="3" type="ORF">CD36_22350</name>
</gene>
<dbReference type="VEuPathDB" id="FungiDB:CD36_22350"/>
<dbReference type="PANTHER" id="PTHR36169">
    <property type="entry name" value="ETHANOLAMINE UTILIZATION PROTEIN EUTQ"/>
    <property type="match status" value="1"/>
</dbReference>
<dbReference type="Gene3D" id="3.40.50.1820">
    <property type="entry name" value="alpha/beta hydrolase"/>
    <property type="match status" value="1"/>
</dbReference>
<dbReference type="OrthoDB" id="2152029at2759"/>
<keyword evidence="1" id="KW-1133">Transmembrane helix</keyword>
<dbReference type="CGD" id="CAL0000159984">
    <property type="gene designation" value="Cd36_22350"/>
</dbReference>
<proteinExistence type="predicted"/>
<evidence type="ECO:0000256" key="1">
    <source>
        <dbReference type="SAM" id="Phobius"/>
    </source>
</evidence>
<sequence length="424" mass="48735">MISLRGIFAFILLPIRLLFVLIKYPFFGGINNLYKNDLINSLKLTFYQALINFPLNDVYIFTLISSEFIINKVIGKLYPSLTKNLSNYGEKFDKNSYWLIEKSNRSSNDPILIYLHGGGYFLGIIPQQIESLITTYYLLDPIKQRNLSILILDYKLTSHGYPIPHQLTQLLETYTNLVKQGNENFLLMGDSAGGNLAITFTQYLRLSSNNNNNNNSSNSNSSNLPYPKSLILISPWVKLIAETYQNTPGHSYYNYSSGDVIQFDRFSSSELYQNLLGTDTKLNSLTVSPGNCLYSREDWENIPTYNQLGHSVFVISGEHETFRDDILQWCKYSLNYPVDELNFKDSNGEYDPKIHKYIRNDEKSAYIDINIIPWGLHDYLIFEHTLIGKLKLDPSLKLQSINKRKYFGTLSVVNFLNTILPGEN</sequence>
<keyword evidence="1" id="KW-0812">Transmembrane</keyword>
<dbReference type="SUPFAM" id="SSF53474">
    <property type="entry name" value="alpha/beta-Hydrolases"/>
    <property type="match status" value="1"/>
</dbReference>